<keyword evidence="3" id="KW-0804">Transcription</keyword>
<keyword evidence="2" id="KW-0238">DNA-binding</keyword>
<dbReference type="Proteomes" id="UP000509623">
    <property type="component" value="Chromosome"/>
</dbReference>
<dbReference type="PROSITE" id="PS50949">
    <property type="entry name" value="HTH_GNTR"/>
    <property type="match status" value="1"/>
</dbReference>
<protein>
    <submittedName>
        <fullName evidence="5">GntR family transcriptional regulator</fullName>
    </submittedName>
</protein>
<proteinExistence type="predicted"/>
<dbReference type="InterPro" id="IPR036388">
    <property type="entry name" value="WH-like_DNA-bd_sf"/>
</dbReference>
<feature type="domain" description="HTH gntR-type" evidence="4">
    <location>
        <begin position="40"/>
        <end position="108"/>
    </location>
</feature>
<dbReference type="CDD" id="cd07377">
    <property type="entry name" value="WHTH_GntR"/>
    <property type="match status" value="1"/>
</dbReference>
<dbReference type="Pfam" id="PF00392">
    <property type="entry name" value="GntR"/>
    <property type="match status" value="1"/>
</dbReference>
<gene>
    <name evidence="5" type="ORF">GKP14_05620</name>
</gene>
<evidence type="ECO:0000313" key="6">
    <source>
        <dbReference type="Proteomes" id="UP000509623"/>
    </source>
</evidence>
<name>A0ABX6PXG1_9FIRM</name>
<dbReference type="EMBL" id="CP046161">
    <property type="protein sequence ID" value="QKO30531.1"/>
    <property type="molecule type" value="Genomic_DNA"/>
</dbReference>
<dbReference type="InterPro" id="IPR036390">
    <property type="entry name" value="WH_DNA-bd_sf"/>
</dbReference>
<evidence type="ECO:0000313" key="5">
    <source>
        <dbReference type="EMBL" id="QKO30531.1"/>
    </source>
</evidence>
<keyword evidence="6" id="KW-1185">Reference proteome</keyword>
<sequence>MVLFCEVRLTANAGLCILCIYRYEQGGAHLKLWVDRTGNRPIYSQICIQIKRQIRSGSLHPNEMLPSIRSLAKDLRISVITTKHAYEELEREGFLYTVAGKGCFVAKKTLPQPPPKEKLEQLYALLLRTQALARECGLSDSELLEIYQTLKKE</sequence>
<evidence type="ECO:0000256" key="1">
    <source>
        <dbReference type="ARBA" id="ARBA00023015"/>
    </source>
</evidence>
<keyword evidence="1" id="KW-0805">Transcription regulation</keyword>
<dbReference type="PANTHER" id="PTHR38445:SF7">
    <property type="entry name" value="GNTR-FAMILY TRANSCRIPTIONAL REGULATOR"/>
    <property type="match status" value="1"/>
</dbReference>
<reference evidence="6" key="1">
    <citation type="submission" date="2019-11" db="EMBL/GenBank/DDBJ databases">
        <authorList>
            <person name="Ren C."/>
            <person name="Wang H."/>
            <person name="Xu Y."/>
        </authorList>
    </citation>
    <scope>NUCLEOTIDE SEQUENCE [LARGE SCALE GENOMIC DNA]</scope>
    <source>
        <strain evidence="6">JNU-WLY1368</strain>
    </source>
</reference>
<evidence type="ECO:0000256" key="2">
    <source>
        <dbReference type="ARBA" id="ARBA00023125"/>
    </source>
</evidence>
<dbReference type="PANTHER" id="PTHR38445">
    <property type="entry name" value="HTH-TYPE TRANSCRIPTIONAL REPRESSOR YTRA"/>
    <property type="match status" value="1"/>
</dbReference>
<evidence type="ECO:0000256" key="3">
    <source>
        <dbReference type="ARBA" id="ARBA00023163"/>
    </source>
</evidence>
<accession>A0ABX6PXG1</accession>
<dbReference type="SMART" id="SM00345">
    <property type="entry name" value="HTH_GNTR"/>
    <property type="match status" value="1"/>
</dbReference>
<dbReference type="Gene3D" id="1.10.10.10">
    <property type="entry name" value="Winged helix-like DNA-binding domain superfamily/Winged helix DNA-binding domain"/>
    <property type="match status" value="1"/>
</dbReference>
<evidence type="ECO:0000259" key="4">
    <source>
        <dbReference type="PROSITE" id="PS50949"/>
    </source>
</evidence>
<dbReference type="SUPFAM" id="SSF46785">
    <property type="entry name" value="Winged helix' DNA-binding domain"/>
    <property type="match status" value="1"/>
</dbReference>
<organism evidence="5 6">
    <name type="scientific">Caproicibacterium lactatifermentans</name>
    <dbReference type="NCBI Taxonomy" id="2666138"/>
    <lineage>
        <taxon>Bacteria</taxon>
        <taxon>Bacillati</taxon>
        <taxon>Bacillota</taxon>
        <taxon>Clostridia</taxon>
        <taxon>Eubacteriales</taxon>
        <taxon>Oscillospiraceae</taxon>
        <taxon>Caproicibacterium</taxon>
    </lineage>
</organism>
<dbReference type="InterPro" id="IPR000524">
    <property type="entry name" value="Tscrpt_reg_HTH_GntR"/>
</dbReference>